<protein>
    <recommendedName>
        <fullName evidence="3">Flagellar protein FliL</fullName>
    </recommendedName>
</protein>
<name>A0A5B9QF29_9BACT</name>
<sequence length="148" mass="16568">MSLFLSSRLVALIALAMCVTLPGCYDAKALIDARREVAIRAKLVEVDLGAYRVTLPKPFTELERAEVNFHAFGQIAHRDLQKAKKTLDEVAPDLRHRLLLAVRQMRMSEIADPSLDLLRTSIAEAVNEMVEGDPVKSVGFYSFTFSNY</sequence>
<dbReference type="RefSeq" id="WP_148075823.1">
    <property type="nucleotide sequence ID" value="NZ_CP042913.1"/>
</dbReference>
<dbReference type="EMBL" id="CP042913">
    <property type="protein sequence ID" value="QEG37618.1"/>
    <property type="molecule type" value="Genomic_DNA"/>
</dbReference>
<keyword evidence="2" id="KW-1185">Reference proteome</keyword>
<dbReference type="KEGG" id="bgok:Pr1d_49640"/>
<dbReference type="OrthoDB" id="277966at2"/>
<accession>A0A5B9QF29</accession>
<evidence type="ECO:0008006" key="3">
    <source>
        <dbReference type="Google" id="ProtNLM"/>
    </source>
</evidence>
<evidence type="ECO:0000313" key="1">
    <source>
        <dbReference type="EMBL" id="QEG37618.1"/>
    </source>
</evidence>
<gene>
    <name evidence="1" type="ORF">Pr1d_49640</name>
</gene>
<reference evidence="1 2" key="1">
    <citation type="submission" date="2019-08" db="EMBL/GenBank/DDBJ databases">
        <title>Deep-cultivation of Planctomycetes and their phenomic and genomic characterization uncovers novel biology.</title>
        <authorList>
            <person name="Wiegand S."/>
            <person name="Jogler M."/>
            <person name="Boedeker C."/>
            <person name="Pinto D."/>
            <person name="Vollmers J."/>
            <person name="Rivas-Marin E."/>
            <person name="Kohn T."/>
            <person name="Peeters S.H."/>
            <person name="Heuer A."/>
            <person name="Rast P."/>
            <person name="Oberbeckmann S."/>
            <person name="Bunk B."/>
            <person name="Jeske O."/>
            <person name="Meyerdierks A."/>
            <person name="Storesund J.E."/>
            <person name="Kallscheuer N."/>
            <person name="Luecker S."/>
            <person name="Lage O.M."/>
            <person name="Pohl T."/>
            <person name="Merkel B.J."/>
            <person name="Hornburger P."/>
            <person name="Mueller R.-W."/>
            <person name="Bruemmer F."/>
            <person name="Labrenz M."/>
            <person name="Spormann A.M."/>
            <person name="Op den Camp H."/>
            <person name="Overmann J."/>
            <person name="Amann R."/>
            <person name="Jetten M.S.M."/>
            <person name="Mascher T."/>
            <person name="Medema M.H."/>
            <person name="Devos D.P."/>
            <person name="Kaster A.-K."/>
            <person name="Ovreas L."/>
            <person name="Rohde M."/>
            <person name="Galperin M.Y."/>
            <person name="Jogler C."/>
        </authorList>
    </citation>
    <scope>NUCLEOTIDE SEQUENCE [LARGE SCALE GENOMIC DNA]</scope>
    <source>
        <strain evidence="1 2">Pr1d</strain>
    </source>
</reference>
<evidence type="ECO:0000313" key="2">
    <source>
        <dbReference type="Proteomes" id="UP000323917"/>
    </source>
</evidence>
<proteinExistence type="predicted"/>
<organism evidence="1 2">
    <name type="scientific">Bythopirellula goksoeyrii</name>
    <dbReference type="NCBI Taxonomy" id="1400387"/>
    <lineage>
        <taxon>Bacteria</taxon>
        <taxon>Pseudomonadati</taxon>
        <taxon>Planctomycetota</taxon>
        <taxon>Planctomycetia</taxon>
        <taxon>Pirellulales</taxon>
        <taxon>Lacipirellulaceae</taxon>
        <taxon>Bythopirellula</taxon>
    </lineage>
</organism>
<dbReference type="AlphaFoldDB" id="A0A5B9QF29"/>
<dbReference type="Proteomes" id="UP000323917">
    <property type="component" value="Chromosome"/>
</dbReference>